<dbReference type="Proteomes" id="UP000475862">
    <property type="component" value="Unassembled WGS sequence"/>
</dbReference>
<gene>
    <name evidence="1" type="ORF">AGLY_015613</name>
</gene>
<reference evidence="1 2" key="1">
    <citation type="submission" date="2019-08" db="EMBL/GenBank/DDBJ databases">
        <title>The genome of the soybean aphid Biotype 1, its phylome, world population structure and adaptation to the North American continent.</title>
        <authorList>
            <person name="Giordano R."/>
            <person name="Donthu R.K."/>
            <person name="Hernandez A.G."/>
            <person name="Wright C.L."/>
            <person name="Zimin A.V."/>
        </authorList>
    </citation>
    <scope>NUCLEOTIDE SEQUENCE [LARGE SCALE GENOMIC DNA]</scope>
    <source>
        <tissue evidence="1">Whole aphids</tissue>
    </source>
</reference>
<organism evidence="1 2">
    <name type="scientific">Aphis glycines</name>
    <name type="common">Soybean aphid</name>
    <dbReference type="NCBI Taxonomy" id="307491"/>
    <lineage>
        <taxon>Eukaryota</taxon>
        <taxon>Metazoa</taxon>
        <taxon>Ecdysozoa</taxon>
        <taxon>Arthropoda</taxon>
        <taxon>Hexapoda</taxon>
        <taxon>Insecta</taxon>
        <taxon>Pterygota</taxon>
        <taxon>Neoptera</taxon>
        <taxon>Paraneoptera</taxon>
        <taxon>Hemiptera</taxon>
        <taxon>Sternorrhyncha</taxon>
        <taxon>Aphidomorpha</taxon>
        <taxon>Aphidoidea</taxon>
        <taxon>Aphididae</taxon>
        <taxon>Aphidini</taxon>
        <taxon>Aphis</taxon>
        <taxon>Aphis</taxon>
    </lineage>
</organism>
<dbReference type="EMBL" id="VYZN01000074">
    <property type="protein sequence ID" value="KAE9523966.1"/>
    <property type="molecule type" value="Genomic_DNA"/>
</dbReference>
<proteinExistence type="predicted"/>
<comment type="caution">
    <text evidence="1">The sequence shown here is derived from an EMBL/GenBank/DDBJ whole genome shotgun (WGS) entry which is preliminary data.</text>
</comment>
<evidence type="ECO:0000313" key="2">
    <source>
        <dbReference type="Proteomes" id="UP000475862"/>
    </source>
</evidence>
<name>A0A6G0T004_APHGL</name>
<sequence>MSFVASFKDNILYLISGQTGSSTFVAWRYTCFPWQWLNFFHNSYKKPPSILMMSQKQNKTNPCKLFAFPGLHLVQISAFFLNVPSPEHDEITITLSLGFISNNKGGIMLTVSCLEILPFPATEPRISLRVIFNCHPNRCGKSVKKTPSTNFNSNFASTSQLAVMRNEVDIKDLKFMNANNKEWTNKITRVRMEFKKNKQVSQITVSTLLSNINAFYL</sequence>
<evidence type="ECO:0000313" key="1">
    <source>
        <dbReference type="EMBL" id="KAE9523966.1"/>
    </source>
</evidence>
<protein>
    <submittedName>
        <fullName evidence="1">Uncharacterized protein</fullName>
    </submittedName>
</protein>
<keyword evidence="2" id="KW-1185">Reference proteome</keyword>
<dbReference type="AlphaFoldDB" id="A0A6G0T004"/>
<accession>A0A6G0T004</accession>